<evidence type="ECO:0000259" key="4">
    <source>
        <dbReference type="PROSITE" id="PS50893"/>
    </source>
</evidence>
<reference evidence="5 6" key="1">
    <citation type="journal article" date="2011" name="J. Bacteriol.">
        <title>Complete genome and proteome of Acholeplasma laidlawii.</title>
        <authorList>
            <person name="Lazarev V.N."/>
            <person name="Levitskii S.A."/>
            <person name="Basovskii Y.I."/>
            <person name="Chukin M.M."/>
            <person name="Akopian T.A."/>
            <person name="Vereshchagin V.V."/>
            <person name="Kostrjukova E.S."/>
            <person name="Kovaleva G.Y."/>
            <person name="Kazanov M.D."/>
            <person name="Malko D.B."/>
            <person name="Vitreschak A.G."/>
            <person name="Sernova N.V."/>
            <person name="Gelfand M.S."/>
            <person name="Demina I.A."/>
            <person name="Serebryakova M.V."/>
            <person name="Galyamina M.A."/>
            <person name="Vtyurin N.N."/>
            <person name="Rogov S.I."/>
            <person name="Alexeev D.G."/>
            <person name="Ladygina V.G."/>
            <person name="Govorun V.M."/>
        </authorList>
    </citation>
    <scope>NUCLEOTIDE SEQUENCE [LARGE SCALE GENOMIC DNA]</scope>
    <source>
        <strain evidence="5 6">PG-8A</strain>
    </source>
</reference>
<dbReference type="EMBL" id="CP000896">
    <property type="protein sequence ID" value="ABX81117.1"/>
    <property type="molecule type" value="Genomic_DNA"/>
</dbReference>
<dbReference type="InterPro" id="IPR051120">
    <property type="entry name" value="ABC_AA/LPS_Transport"/>
</dbReference>
<keyword evidence="2" id="KW-0547">Nucleotide-binding</keyword>
<evidence type="ECO:0000256" key="1">
    <source>
        <dbReference type="ARBA" id="ARBA00022448"/>
    </source>
</evidence>
<dbReference type="SMART" id="SM00382">
    <property type="entry name" value="AAA"/>
    <property type="match status" value="1"/>
</dbReference>
<dbReference type="PANTHER" id="PTHR45772">
    <property type="entry name" value="CONSERVED COMPONENT OF ABC TRANSPORTER FOR NATURAL AMINO ACIDS-RELATED"/>
    <property type="match status" value="1"/>
</dbReference>
<evidence type="ECO:0000256" key="3">
    <source>
        <dbReference type="ARBA" id="ARBA00022840"/>
    </source>
</evidence>
<dbReference type="PANTHER" id="PTHR45772:SF9">
    <property type="entry name" value="CONSERVED COMPONENT OF ABC TRANSPORTER FOR NATURAL AMINO ACIDS"/>
    <property type="match status" value="1"/>
</dbReference>
<dbReference type="GO" id="GO:0016887">
    <property type="term" value="F:ATP hydrolysis activity"/>
    <property type="evidence" value="ECO:0007669"/>
    <property type="project" value="InterPro"/>
</dbReference>
<dbReference type="Proteomes" id="UP000008558">
    <property type="component" value="Chromosome"/>
</dbReference>
<gene>
    <name evidence="5" type="ordered locus">ACL_0499</name>
</gene>
<dbReference type="AlphaFoldDB" id="A9NFI7"/>
<dbReference type="GO" id="GO:0005524">
    <property type="term" value="F:ATP binding"/>
    <property type="evidence" value="ECO:0007669"/>
    <property type="project" value="UniProtKB-KW"/>
</dbReference>
<dbReference type="InterPro" id="IPR003439">
    <property type="entry name" value="ABC_transporter-like_ATP-bd"/>
</dbReference>
<accession>A9NFI7</accession>
<sequence>MSKKINQIKLNWLIQRKKALNLKIDYYKLQDKVDRVTSLKLKLDHINKSIEKIVQLQDNQNSYSIDEGVILDIQNLTMKFGGLTAVDDLSFKVKKGEIFGLIGPNGAGKTTIFNCITQFYKTPHGRTFFVNNENELVNLSEIAVHNVIKEGVVRTFQNIELIWELSILENLLIAGHTLYTSNFFDHLFRTPKYRREDKVIRAKAMHILKELNLEAYTHVYPLGLPYGILKLVELARTLMTNPSLIILDEPAAGLNEQETEKLAQTIKKIQQDFKATIFLVEHDMGFVMNLCNTICAISFGKMLAIGTPEEIKKHPKVQEAYLGGE</sequence>
<name>A9NFI7_ACHLI</name>
<dbReference type="eggNOG" id="COG0411">
    <property type="taxonomic scope" value="Bacteria"/>
</dbReference>
<evidence type="ECO:0000256" key="2">
    <source>
        <dbReference type="ARBA" id="ARBA00022741"/>
    </source>
</evidence>
<dbReference type="InterPro" id="IPR003593">
    <property type="entry name" value="AAA+_ATPase"/>
</dbReference>
<keyword evidence="1" id="KW-0813">Transport</keyword>
<dbReference type="GO" id="GO:0005886">
    <property type="term" value="C:plasma membrane"/>
    <property type="evidence" value="ECO:0007669"/>
    <property type="project" value="TreeGrafter"/>
</dbReference>
<dbReference type="STRING" id="441768.ACL_0499"/>
<organism evidence="5 6">
    <name type="scientific">Acholeplasma laidlawii (strain PG-8A)</name>
    <dbReference type="NCBI Taxonomy" id="441768"/>
    <lineage>
        <taxon>Bacteria</taxon>
        <taxon>Bacillati</taxon>
        <taxon>Mycoplasmatota</taxon>
        <taxon>Mollicutes</taxon>
        <taxon>Acholeplasmatales</taxon>
        <taxon>Acholeplasmataceae</taxon>
        <taxon>Acholeplasma</taxon>
    </lineage>
</organism>
<keyword evidence="3 5" id="KW-0067">ATP-binding</keyword>
<dbReference type="HOGENOM" id="CLU_000604_1_2_14"/>
<dbReference type="CDD" id="cd03219">
    <property type="entry name" value="ABC_Mj1267_LivG_branched"/>
    <property type="match status" value="1"/>
</dbReference>
<dbReference type="Gene3D" id="3.40.50.300">
    <property type="entry name" value="P-loop containing nucleotide triphosphate hydrolases"/>
    <property type="match status" value="1"/>
</dbReference>
<dbReference type="Pfam" id="PF00005">
    <property type="entry name" value="ABC_tran"/>
    <property type="match status" value="1"/>
</dbReference>
<evidence type="ECO:0000313" key="5">
    <source>
        <dbReference type="EMBL" id="ABX81117.1"/>
    </source>
</evidence>
<keyword evidence="6" id="KW-1185">Reference proteome</keyword>
<protein>
    <submittedName>
        <fullName evidence="5">ABC-type transport system, ATP-binding component</fullName>
    </submittedName>
</protein>
<dbReference type="SUPFAM" id="SSF52540">
    <property type="entry name" value="P-loop containing nucleoside triphosphate hydrolases"/>
    <property type="match status" value="1"/>
</dbReference>
<dbReference type="InterPro" id="IPR027417">
    <property type="entry name" value="P-loop_NTPase"/>
</dbReference>
<dbReference type="FunFam" id="3.40.50.300:FF:000421">
    <property type="entry name" value="Branched-chain amino acid ABC transporter ATP-binding protein"/>
    <property type="match status" value="1"/>
</dbReference>
<feature type="domain" description="ABC transporter" evidence="4">
    <location>
        <begin position="71"/>
        <end position="324"/>
    </location>
</feature>
<proteinExistence type="predicted"/>
<evidence type="ECO:0000313" key="6">
    <source>
        <dbReference type="Proteomes" id="UP000008558"/>
    </source>
</evidence>
<dbReference type="PROSITE" id="PS50893">
    <property type="entry name" value="ABC_TRANSPORTER_2"/>
    <property type="match status" value="1"/>
</dbReference>
<dbReference type="Pfam" id="PF12399">
    <property type="entry name" value="BCA_ABC_TP_C"/>
    <property type="match status" value="1"/>
</dbReference>
<dbReference type="KEGG" id="acl:ACL_0499"/>
<dbReference type="InterPro" id="IPR032823">
    <property type="entry name" value="BCA_ABC_TP_C"/>
</dbReference>